<evidence type="ECO:0000256" key="1">
    <source>
        <dbReference type="SAM" id="MobiDB-lite"/>
    </source>
</evidence>
<dbReference type="AlphaFoldDB" id="A0A3P5XZ15"/>
<protein>
    <submittedName>
        <fullName evidence="2">Uncharacterized protein</fullName>
    </submittedName>
</protein>
<dbReference type="EMBL" id="LS974625">
    <property type="protein sequence ID" value="CAG7862031.1"/>
    <property type="molecule type" value="Genomic_DNA"/>
</dbReference>
<accession>A0A3P5XZ15</accession>
<organism evidence="3">
    <name type="scientific">Brassica campestris</name>
    <name type="common">Field mustard</name>
    <dbReference type="NCBI Taxonomy" id="3711"/>
    <lineage>
        <taxon>Eukaryota</taxon>
        <taxon>Viridiplantae</taxon>
        <taxon>Streptophyta</taxon>
        <taxon>Embryophyta</taxon>
        <taxon>Tracheophyta</taxon>
        <taxon>Spermatophyta</taxon>
        <taxon>Magnoliopsida</taxon>
        <taxon>eudicotyledons</taxon>
        <taxon>Gunneridae</taxon>
        <taxon>Pentapetalae</taxon>
        <taxon>rosids</taxon>
        <taxon>malvids</taxon>
        <taxon>Brassicales</taxon>
        <taxon>Brassicaceae</taxon>
        <taxon>Brassiceae</taxon>
        <taxon>Brassica</taxon>
    </lineage>
</organism>
<dbReference type="EMBL" id="LR031568">
    <property type="protein sequence ID" value="VDC60297.1"/>
    <property type="molecule type" value="Genomic_DNA"/>
</dbReference>
<evidence type="ECO:0000313" key="2">
    <source>
        <dbReference type="EMBL" id="CAG7862031.1"/>
    </source>
</evidence>
<dbReference type="Proteomes" id="UP000694005">
    <property type="component" value="Chromosome A09"/>
</dbReference>
<feature type="non-terminal residue" evidence="3">
    <location>
        <position position="36"/>
    </location>
</feature>
<name>A0A3P5XZ15_BRACM</name>
<evidence type="ECO:0000313" key="3">
    <source>
        <dbReference type="EMBL" id="VDC60297.1"/>
    </source>
</evidence>
<proteinExistence type="predicted"/>
<dbReference type="Gramene" id="A09p24980.2_BraZ1">
    <property type="protein sequence ID" value="A09p24980.2_BraZ1.CDS.1"/>
    <property type="gene ID" value="A09g24980.2_BraZ1"/>
</dbReference>
<feature type="region of interest" description="Disordered" evidence="1">
    <location>
        <begin position="15"/>
        <end position="36"/>
    </location>
</feature>
<sequence length="36" mass="4299">MSFVEIIGNYLFRKRQGNSRHPKQRGESHFPESHVE</sequence>
<feature type="compositionally biased region" description="Basic and acidic residues" evidence="1">
    <location>
        <begin position="24"/>
        <end position="36"/>
    </location>
</feature>
<reference evidence="3" key="1">
    <citation type="submission" date="2018-11" db="EMBL/GenBank/DDBJ databases">
        <authorList>
            <consortium name="Genoscope - CEA"/>
            <person name="William W."/>
        </authorList>
    </citation>
    <scope>NUCLEOTIDE SEQUENCE</scope>
</reference>
<gene>
    <name evidence="3" type="ORF">BRAA09T37908Z</name>
    <name evidence="2" type="ORF">BRAPAZ1V2_A09P24980.2</name>
</gene>